<gene>
    <name evidence="1" type="ORF">VPK24_10555</name>
</gene>
<evidence type="ECO:0000313" key="2">
    <source>
        <dbReference type="Proteomes" id="UP001604335"/>
    </source>
</evidence>
<comment type="caution">
    <text evidence="1">The sequence shown here is derived from an EMBL/GenBank/DDBJ whole genome shotgun (WGS) entry which is preliminary data.</text>
</comment>
<reference evidence="2" key="1">
    <citation type="journal article" date="2024" name="Algal Res.">
        <title>Biochemical, toxicological and genomic investigation of a high-biomass producing Limnothrix strain isolated from Italian shallow drinking water reservoir.</title>
        <authorList>
            <person name="Simonazzi M."/>
            <person name="Shishido T.K."/>
            <person name="Delbaje E."/>
            <person name="Wahlsten M."/>
            <person name="Fewer D.P."/>
            <person name="Sivonen K."/>
            <person name="Pezzolesi L."/>
            <person name="Pistocchi R."/>
        </authorList>
    </citation>
    <scope>NUCLEOTIDE SEQUENCE [LARGE SCALE GENOMIC DNA]</scope>
    <source>
        <strain evidence="2">LRLZ20PSL1</strain>
    </source>
</reference>
<accession>A0ABW7CAL8</accession>
<dbReference type="EMBL" id="JAZAQF010000059">
    <property type="protein sequence ID" value="MFG3818076.1"/>
    <property type="molecule type" value="Genomic_DNA"/>
</dbReference>
<proteinExistence type="predicted"/>
<keyword evidence="2" id="KW-1185">Reference proteome</keyword>
<name>A0ABW7CAL8_9CYAN</name>
<sequence>MAKLGPDQVGEPSDCSNPDRAIGFVVGQAILPIACISRLY</sequence>
<dbReference type="Proteomes" id="UP001604335">
    <property type="component" value="Unassembled WGS sequence"/>
</dbReference>
<evidence type="ECO:0000313" key="1">
    <source>
        <dbReference type="EMBL" id="MFG3818076.1"/>
    </source>
</evidence>
<protein>
    <submittedName>
        <fullName evidence="1">Uncharacterized protein</fullName>
    </submittedName>
</protein>
<organism evidence="1 2">
    <name type="scientific">Limnothrix redekei LRLZ20PSL1</name>
    <dbReference type="NCBI Taxonomy" id="3112953"/>
    <lineage>
        <taxon>Bacteria</taxon>
        <taxon>Bacillati</taxon>
        <taxon>Cyanobacteriota</taxon>
        <taxon>Cyanophyceae</taxon>
        <taxon>Pseudanabaenales</taxon>
        <taxon>Pseudanabaenaceae</taxon>
        <taxon>Limnothrix</taxon>
    </lineage>
</organism>